<accession>L8GGW4</accession>
<dbReference type="EMBL" id="KB008125">
    <property type="protein sequence ID" value="ELR12212.1"/>
    <property type="molecule type" value="Genomic_DNA"/>
</dbReference>
<keyword evidence="11" id="KW-1185">Reference proteome</keyword>
<name>L8GGW4_ACACF</name>
<organism evidence="10 11">
    <name type="scientific">Acanthamoeba castellanii (strain ATCC 30010 / Neff)</name>
    <dbReference type="NCBI Taxonomy" id="1257118"/>
    <lineage>
        <taxon>Eukaryota</taxon>
        <taxon>Amoebozoa</taxon>
        <taxon>Discosea</taxon>
        <taxon>Longamoebia</taxon>
        <taxon>Centramoebida</taxon>
        <taxon>Acanthamoebidae</taxon>
        <taxon>Acanthamoeba</taxon>
    </lineage>
</organism>
<feature type="region of interest" description="Disordered" evidence="9">
    <location>
        <begin position="1005"/>
        <end position="1041"/>
    </location>
</feature>
<dbReference type="GO" id="GO:0003697">
    <property type="term" value="F:single-stranded DNA binding"/>
    <property type="evidence" value="ECO:0007669"/>
    <property type="project" value="InterPro"/>
</dbReference>
<dbReference type="RefSeq" id="XP_004334225.1">
    <property type="nucleotide sequence ID" value="XM_004334177.1"/>
</dbReference>
<evidence type="ECO:0000256" key="5">
    <source>
        <dbReference type="ARBA" id="ARBA00022454"/>
    </source>
</evidence>
<dbReference type="GO" id="GO:1990879">
    <property type="term" value="C:CST complex"/>
    <property type="evidence" value="ECO:0007669"/>
    <property type="project" value="TreeGrafter"/>
</dbReference>
<dbReference type="Pfam" id="PF15489">
    <property type="entry name" value="CTC1"/>
    <property type="match status" value="1"/>
</dbReference>
<evidence type="ECO:0000256" key="7">
    <source>
        <dbReference type="ARBA" id="ARBA00023125"/>
    </source>
</evidence>
<keyword evidence="5" id="KW-0158">Chromosome</keyword>
<dbReference type="PANTHER" id="PTHR14865">
    <property type="entry name" value="CST COMPLEX SUBUNIT CTC1"/>
    <property type="match status" value="1"/>
</dbReference>
<dbReference type="GO" id="GO:0042162">
    <property type="term" value="F:telomeric DNA binding"/>
    <property type="evidence" value="ECO:0007669"/>
    <property type="project" value="TreeGrafter"/>
</dbReference>
<evidence type="ECO:0000256" key="1">
    <source>
        <dbReference type="ARBA" id="ARBA00004123"/>
    </source>
</evidence>
<evidence type="ECO:0000256" key="3">
    <source>
        <dbReference type="ARBA" id="ARBA00006332"/>
    </source>
</evidence>
<evidence type="ECO:0000256" key="4">
    <source>
        <dbReference type="ARBA" id="ARBA00016175"/>
    </source>
</evidence>
<dbReference type="Proteomes" id="UP000011083">
    <property type="component" value="Unassembled WGS sequence"/>
</dbReference>
<dbReference type="GeneID" id="14912683"/>
<comment type="subcellular location">
    <subcellularLocation>
        <location evidence="2">Chromosome</location>
        <location evidence="2">Telomere</location>
    </subcellularLocation>
    <subcellularLocation>
        <location evidence="1">Nucleus</location>
    </subcellularLocation>
</comment>
<dbReference type="GO" id="GO:0045740">
    <property type="term" value="P:positive regulation of DNA replication"/>
    <property type="evidence" value="ECO:0007669"/>
    <property type="project" value="TreeGrafter"/>
</dbReference>
<evidence type="ECO:0000256" key="8">
    <source>
        <dbReference type="ARBA" id="ARBA00023242"/>
    </source>
</evidence>
<dbReference type="InterPro" id="IPR042617">
    <property type="entry name" value="CTC1-like"/>
</dbReference>
<dbReference type="VEuPathDB" id="AmoebaDB:ACA1_033600"/>
<dbReference type="GO" id="GO:0010833">
    <property type="term" value="P:telomere maintenance via telomere lengthening"/>
    <property type="evidence" value="ECO:0007669"/>
    <property type="project" value="TreeGrafter"/>
</dbReference>
<gene>
    <name evidence="10" type="ORF">ACA1_033600</name>
</gene>
<reference evidence="10 11" key="1">
    <citation type="journal article" date="2013" name="Genome Biol.">
        <title>Genome of Acanthamoeba castellanii highlights extensive lateral gene transfer and early evolution of tyrosine kinase signaling.</title>
        <authorList>
            <person name="Clarke M."/>
            <person name="Lohan A.J."/>
            <person name="Liu B."/>
            <person name="Lagkouvardos I."/>
            <person name="Roy S."/>
            <person name="Zafar N."/>
            <person name="Bertelli C."/>
            <person name="Schilde C."/>
            <person name="Kianianmomeni A."/>
            <person name="Burglin T.R."/>
            <person name="Frech C."/>
            <person name="Turcotte B."/>
            <person name="Kopec K.O."/>
            <person name="Synnott J.M."/>
            <person name="Choo C."/>
            <person name="Paponov I."/>
            <person name="Finkler A."/>
            <person name="Soon Heng Tan C."/>
            <person name="Hutchins A.P."/>
            <person name="Weinmeier T."/>
            <person name="Rattei T."/>
            <person name="Chu J.S."/>
            <person name="Gimenez G."/>
            <person name="Irimia M."/>
            <person name="Rigden D.J."/>
            <person name="Fitzpatrick D.A."/>
            <person name="Lorenzo-Morales J."/>
            <person name="Bateman A."/>
            <person name="Chiu C.H."/>
            <person name="Tang P."/>
            <person name="Hegemann P."/>
            <person name="Fromm H."/>
            <person name="Raoult D."/>
            <person name="Greub G."/>
            <person name="Miranda-Saavedra D."/>
            <person name="Chen N."/>
            <person name="Nash P."/>
            <person name="Ginger M.L."/>
            <person name="Horn M."/>
            <person name="Schaap P."/>
            <person name="Caler L."/>
            <person name="Loftus B."/>
        </authorList>
    </citation>
    <scope>NUCLEOTIDE SEQUENCE [LARGE SCALE GENOMIC DNA]</scope>
    <source>
        <strain evidence="10 11">Neff</strain>
    </source>
</reference>
<evidence type="ECO:0000256" key="2">
    <source>
        <dbReference type="ARBA" id="ARBA00004574"/>
    </source>
</evidence>
<dbReference type="InterPro" id="IPR029156">
    <property type="entry name" value="CTC1"/>
</dbReference>
<dbReference type="OrthoDB" id="2314520at2759"/>
<sequence length="1060" mass="116436">MTASSPIRQVPFILMARLKSGNASVRRETDLRKGVGLYLEDRSGCLACEMLEPDPSAVGQIILISSANFIPTHTPPSSPDELPGYLEISQWVPLLDPSNPQASPASIQALGERYKPLVPRHVALRAGLTKELFDHESGEPSAKRKKKEQVSIVGKVTALSPVKWTHDKPQFLLQLNLTYKRKSIAGATREVSVLVLFGERECARWYPCLVMDKNYLITRLRPAKLFEQSQFGPQLARFAVAVAIAVAIPITFTQSKLCCCRDLVHRRLVNYEGRITGYLGHGVFELDDRLDRKLFLSHYHTPHLDRVLRIGNLVRLYNVHLIVRPWHPVPYSSDDFSGLVEGFGCCSYSRVSVVQFGSDCQPPPPLFSARKRGSLETYLRRYPLSAAPWILHVYPSLVQRWHSDRRILFAGEDLGLLHTLCRVARLQQTNIHLWNEFTNHRACCITSELPRPVVLVGKLTGATELSDDTGRVSVEIIGLDAGMLDAYVCLPAFRLAFDPAAGLCVVAAIRDVVVHSPLAALEQQQAIPPAQEIKKEAAHGFVVMVLDRLVHKPNTGLSLQSLCVEAVHLPTPTSAALGGEGLRPPVITLELPAPRLTRYYAALRPGGVYGLNGVSAVDGSRGERHRLHPAGRIESVQLVSADNGRPLLCCSEDQLPAAPSIVASRRAVTLHDAALAEALPRLLNPTNDLQTYQRRPAWPECIVRNARVHELLEVEYKQTGGPYGAVQPALRDERAVVSFACIVVSVLQATPESLAQRRVVCADHLHAPPADTITVSADCYVMPRSLLPGVRVSPGFEVRCQLQATSSVRVLSLPTVSAVLNAAALPIERAYDHVADACLYDLQCRPCLRLSLLRLRCTVTAFILVTFSLGPGRELRAEAEASIDDGTGEAKLLLSGPLAAELLGLSIEDTEVLKRGLQRHGIFKHGQAEEGGRNAGRWRAVSPPPHVLPRPLLPPSDDAGVAGPNLASAPPLTPAHELLLKEKMRLVTRPSQRFLITCGVKLPSRQQHNERGRWHDPRRQKPVDAKDAGGKGLKQHTHAPPRLWLEANSVVRASPSQLVM</sequence>
<evidence type="ECO:0000313" key="10">
    <source>
        <dbReference type="EMBL" id="ELR12212.1"/>
    </source>
</evidence>
<evidence type="ECO:0000256" key="9">
    <source>
        <dbReference type="SAM" id="MobiDB-lite"/>
    </source>
</evidence>
<keyword evidence="8" id="KW-0539">Nucleus</keyword>
<keyword evidence="6" id="KW-0779">Telomere</keyword>
<dbReference type="STRING" id="1257118.L8GGW4"/>
<keyword evidence="7" id="KW-0238">DNA-binding</keyword>
<dbReference type="AlphaFoldDB" id="L8GGW4"/>
<proteinExistence type="inferred from homology"/>
<comment type="similarity">
    <text evidence="3">Belongs to the CTC1 family.</text>
</comment>
<dbReference type="KEGG" id="acan:ACA1_033600"/>
<evidence type="ECO:0000256" key="6">
    <source>
        <dbReference type="ARBA" id="ARBA00022895"/>
    </source>
</evidence>
<protein>
    <recommendedName>
        <fullName evidence="4">CST complex subunit CTC1</fullName>
    </recommendedName>
</protein>
<evidence type="ECO:0000313" key="11">
    <source>
        <dbReference type="Proteomes" id="UP000011083"/>
    </source>
</evidence>
<dbReference type="PANTHER" id="PTHR14865:SF2">
    <property type="entry name" value="CST COMPLEX SUBUNIT CTC1"/>
    <property type="match status" value="1"/>
</dbReference>
<feature type="compositionally biased region" description="Basic and acidic residues" evidence="9">
    <location>
        <begin position="1007"/>
        <end position="1029"/>
    </location>
</feature>